<organism evidence="1 2">
    <name type="scientific">Clostridium neonatale</name>
    <dbReference type="NCBI Taxonomy" id="137838"/>
    <lineage>
        <taxon>Bacteria</taxon>
        <taxon>Bacillati</taxon>
        <taxon>Bacillota</taxon>
        <taxon>Clostridia</taxon>
        <taxon>Eubacteriales</taxon>
        <taxon>Clostridiaceae</taxon>
        <taxon>Clostridium</taxon>
    </lineage>
</organism>
<proteinExistence type="predicted"/>
<dbReference type="EMBL" id="CAKJVE010000006">
    <property type="protein sequence ID" value="CAG9713813.1"/>
    <property type="molecule type" value="Genomic_DNA"/>
</dbReference>
<dbReference type="AlphaFoldDB" id="A0AA86K0N6"/>
<comment type="caution">
    <text evidence="1">The sequence shown here is derived from an EMBL/GenBank/DDBJ whole genome shotgun (WGS) entry which is preliminary data.</text>
</comment>
<evidence type="ECO:0000313" key="2">
    <source>
        <dbReference type="Proteomes" id="UP000789738"/>
    </source>
</evidence>
<dbReference type="Proteomes" id="UP000789738">
    <property type="component" value="Unassembled WGS sequence"/>
</dbReference>
<protein>
    <submittedName>
        <fullName evidence="1">Uncharacterized protein</fullName>
    </submittedName>
</protein>
<sequence>MIDNADKSFKNSAEYMQMEKHINILELKIKAYLILYNII</sequence>
<evidence type="ECO:0000313" key="1">
    <source>
        <dbReference type="EMBL" id="CAG9713813.1"/>
    </source>
</evidence>
<accession>A0AA86K0N6</accession>
<reference evidence="1" key="1">
    <citation type="submission" date="2021-10" db="EMBL/GenBank/DDBJ databases">
        <authorList>
            <person name="Mesa V."/>
        </authorList>
    </citation>
    <scope>NUCLEOTIDE SEQUENCE</scope>
    <source>
        <strain evidence="1">CC3_PB</strain>
    </source>
</reference>
<name>A0AA86K0N6_9CLOT</name>
<gene>
    <name evidence="1" type="ORF">CNEO_60012</name>
</gene>